<dbReference type="STRING" id="311334.SAMN05421846_104224"/>
<dbReference type="AlphaFoldDB" id="A0A1G8I5V3"/>
<sequence length="35" mass="4162">MRKFITFCILLTANYHISAVNIKSPDIYKFSNHKF</sequence>
<reference evidence="2" key="1">
    <citation type="submission" date="2016-10" db="EMBL/GenBank/DDBJ databases">
        <authorList>
            <person name="Varghese N."/>
            <person name="Submissions S."/>
        </authorList>
    </citation>
    <scope>NUCLEOTIDE SEQUENCE [LARGE SCALE GENOMIC DNA]</scope>
    <source>
        <strain evidence="2">DSM 17071</strain>
    </source>
</reference>
<name>A0A1G8I5V3_9FLAO</name>
<keyword evidence="2" id="KW-1185">Reference proteome</keyword>
<protein>
    <submittedName>
        <fullName evidence="1">Uncharacterized protein</fullName>
    </submittedName>
</protein>
<evidence type="ECO:0000313" key="1">
    <source>
        <dbReference type="EMBL" id="SDI14318.1"/>
    </source>
</evidence>
<dbReference type="Proteomes" id="UP000198869">
    <property type="component" value="Unassembled WGS sequence"/>
</dbReference>
<dbReference type="EMBL" id="FNDW01000004">
    <property type="protein sequence ID" value="SDI14318.1"/>
    <property type="molecule type" value="Genomic_DNA"/>
</dbReference>
<evidence type="ECO:0000313" key="2">
    <source>
        <dbReference type="Proteomes" id="UP000198869"/>
    </source>
</evidence>
<proteinExistence type="predicted"/>
<gene>
    <name evidence="1" type="ORF">SAMN05421846_104224</name>
</gene>
<organism evidence="1 2">
    <name type="scientific">Chryseobacterium taeanense</name>
    <dbReference type="NCBI Taxonomy" id="311334"/>
    <lineage>
        <taxon>Bacteria</taxon>
        <taxon>Pseudomonadati</taxon>
        <taxon>Bacteroidota</taxon>
        <taxon>Flavobacteriia</taxon>
        <taxon>Flavobacteriales</taxon>
        <taxon>Weeksellaceae</taxon>
        <taxon>Chryseobacterium group</taxon>
        <taxon>Chryseobacterium</taxon>
    </lineage>
</organism>
<accession>A0A1G8I5V3</accession>